<gene>
    <name evidence="2" type="ORF">QBC41DRAFT_325795</name>
</gene>
<comment type="caution">
    <text evidence="2">The sequence shown here is derived from an EMBL/GenBank/DDBJ whole genome shotgun (WGS) entry which is preliminary data.</text>
</comment>
<reference evidence="2" key="1">
    <citation type="submission" date="2023-06" db="EMBL/GenBank/DDBJ databases">
        <title>Genome-scale phylogeny and comparative genomics of the fungal order Sordariales.</title>
        <authorList>
            <consortium name="Lawrence Berkeley National Laboratory"/>
            <person name="Hensen N."/>
            <person name="Bonometti L."/>
            <person name="Westerberg I."/>
            <person name="Brannstrom I.O."/>
            <person name="Guillou S."/>
            <person name="Cros-Aarteil S."/>
            <person name="Calhoun S."/>
            <person name="Haridas S."/>
            <person name="Kuo A."/>
            <person name="Mondo S."/>
            <person name="Pangilinan J."/>
            <person name="Riley R."/>
            <person name="Labutti K."/>
            <person name="Andreopoulos B."/>
            <person name="Lipzen A."/>
            <person name="Chen C."/>
            <person name="Yanf M."/>
            <person name="Daum C."/>
            <person name="Ng V."/>
            <person name="Clum A."/>
            <person name="Steindorff A."/>
            <person name="Ohm R."/>
            <person name="Martin F."/>
            <person name="Silar P."/>
            <person name="Natvig D."/>
            <person name="Lalanne C."/>
            <person name="Gautier V."/>
            <person name="Ament-Velasquez S.L."/>
            <person name="Kruys A."/>
            <person name="Hutchinson M.I."/>
            <person name="Powell A.J."/>
            <person name="Barry K."/>
            <person name="Miller A.N."/>
            <person name="Grigoriev I.V."/>
            <person name="Debuchy R."/>
            <person name="Gladieux P."/>
            <person name="Thoren M.H."/>
            <person name="Johannesson H."/>
        </authorList>
    </citation>
    <scope>NUCLEOTIDE SEQUENCE</scope>
    <source>
        <strain evidence="2">CBS 307.81</strain>
    </source>
</reference>
<keyword evidence="3" id="KW-1185">Reference proteome</keyword>
<proteinExistence type="predicted"/>
<accession>A0AA39Z8V8</accession>
<evidence type="ECO:0000313" key="3">
    <source>
        <dbReference type="Proteomes" id="UP001174997"/>
    </source>
</evidence>
<dbReference type="Proteomes" id="UP001174997">
    <property type="component" value="Unassembled WGS sequence"/>
</dbReference>
<organism evidence="2 3">
    <name type="scientific">Cercophora samala</name>
    <dbReference type="NCBI Taxonomy" id="330535"/>
    <lineage>
        <taxon>Eukaryota</taxon>
        <taxon>Fungi</taxon>
        <taxon>Dikarya</taxon>
        <taxon>Ascomycota</taxon>
        <taxon>Pezizomycotina</taxon>
        <taxon>Sordariomycetes</taxon>
        <taxon>Sordariomycetidae</taxon>
        <taxon>Sordariales</taxon>
        <taxon>Lasiosphaeriaceae</taxon>
        <taxon>Cercophora</taxon>
    </lineage>
</organism>
<dbReference type="EMBL" id="JAULSY010000088">
    <property type="protein sequence ID" value="KAK0666412.1"/>
    <property type="molecule type" value="Genomic_DNA"/>
</dbReference>
<feature type="region of interest" description="Disordered" evidence="1">
    <location>
        <begin position="1"/>
        <end position="37"/>
    </location>
</feature>
<dbReference type="Gene3D" id="3.10.450.30">
    <property type="entry name" value="Microbial ribonucleases"/>
    <property type="match status" value="1"/>
</dbReference>
<protein>
    <submittedName>
        <fullName evidence="2">Uncharacterized protein</fullName>
    </submittedName>
</protein>
<name>A0AA39Z8V8_9PEZI</name>
<evidence type="ECO:0000313" key="2">
    <source>
        <dbReference type="EMBL" id="KAK0666412.1"/>
    </source>
</evidence>
<evidence type="ECO:0000256" key="1">
    <source>
        <dbReference type="SAM" id="MobiDB-lite"/>
    </source>
</evidence>
<sequence>MLHTVMNVSPPLAPRAKGKFPKPYNNQESRMDEKGQPQRMDLFHDWERPKDKQQLYEYPIKALDQPAPFQSNFDFSKKPAGLLKVHYKPALTDKAGIEARWEKPPNDPGANRFVTTDNGQIIGAMYHPQGNPRGLERAKVSPLNAEGRKERARVDDRVTGLKGGRKSLEGNFEQCAGFNQICECHTKEVLVCVVCNFQVIL</sequence>
<dbReference type="AlphaFoldDB" id="A0AA39Z8V8"/>